<dbReference type="Pfam" id="PF00491">
    <property type="entry name" value="Arginase"/>
    <property type="match status" value="1"/>
</dbReference>
<dbReference type="PANTHER" id="PTHR43782">
    <property type="entry name" value="ARGINASE"/>
    <property type="match status" value="1"/>
</dbReference>
<evidence type="ECO:0000256" key="6">
    <source>
        <dbReference type="ARBA" id="ARBA00022801"/>
    </source>
</evidence>
<keyword evidence="4 10" id="KW-0056">Arginine metabolism</keyword>
<dbReference type="Proteomes" id="UP001524478">
    <property type="component" value="Unassembled WGS sequence"/>
</dbReference>
<gene>
    <name evidence="11" type="primary">rocF</name>
    <name evidence="11" type="ORF">NE686_22040</name>
</gene>
<proteinExistence type="inferred from homology"/>
<protein>
    <recommendedName>
        <fullName evidence="3 8">Arginase</fullName>
        <ecNumber evidence="2 8">3.5.3.1</ecNumber>
    </recommendedName>
</protein>
<reference evidence="11 12" key="1">
    <citation type="submission" date="2022-06" db="EMBL/GenBank/DDBJ databases">
        <title>Isolation of gut microbiota from human fecal samples.</title>
        <authorList>
            <person name="Pamer E.G."/>
            <person name="Barat B."/>
            <person name="Waligurski E."/>
            <person name="Medina S."/>
            <person name="Paddock L."/>
            <person name="Mostad J."/>
        </authorList>
    </citation>
    <scope>NUCLEOTIDE SEQUENCE [LARGE SCALE GENOMIC DNA]</scope>
    <source>
        <strain evidence="11 12">DFI.7.95</strain>
    </source>
</reference>
<evidence type="ECO:0000313" key="12">
    <source>
        <dbReference type="Proteomes" id="UP001524478"/>
    </source>
</evidence>
<evidence type="ECO:0000256" key="1">
    <source>
        <dbReference type="ARBA" id="ARBA00005098"/>
    </source>
</evidence>
<dbReference type="InterPro" id="IPR014033">
    <property type="entry name" value="Arginase"/>
</dbReference>
<dbReference type="RefSeq" id="WP_256313126.1">
    <property type="nucleotide sequence ID" value="NZ_JANGAC010000032.1"/>
</dbReference>
<keyword evidence="7 10" id="KW-0464">Manganese</keyword>
<evidence type="ECO:0000256" key="9">
    <source>
        <dbReference type="PROSITE-ProRule" id="PRU00742"/>
    </source>
</evidence>
<dbReference type="NCBIfam" id="TIGR01229">
    <property type="entry name" value="rocF_arginase"/>
    <property type="match status" value="1"/>
</dbReference>
<dbReference type="PIRSF" id="PIRSF036979">
    <property type="entry name" value="Arginase"/>
    <property type="match status" value="1"/>
</dbReference>
<dbReference type="PROSITE" id="PS51409">
    <property type="entry name" value="ARGINASE_2"/>
    <property type="match status" value="1"/>
</dbReference>
<evidence type="ECO:0000256" key="10">
    <source>
        <dbReference type="RuleBase" id="RU361159"/>
    </source>
</evidence>
<dbReference type="InterPro" id="IPR023696">
    <property type="entry name" value="Ureohydrolase_dom_sf"/>
</dbReference>
<accession>A0ABT1SH17</accession>
<evidence type="ECO:0000256" key="8">
    <source>
        <dbReference type="NCBIfam" id="TIGR01229"/>
    </source>
</evidence>
<keyword evidence="6 10" id="KW-0378">Hydrolase</keyword>
<evidence type="ECO:0000256" key="5">
    <source>
        <dbReference type="ARBA" id="ARBA00022723"/>
    </source>
</evidence>
<keyword evidence="5 10" id="KW-0479">Metal-binding</keyword>
<sequence length="300" mass="33381">MNINLIGVPINYGCDRDGAQYGPSKLRENNIVELIKKSGHAIYDLGDIHIPKVYPEEKYNNHEKMKYLNPIAEICNNLSQQVYCSLNAGDFPFIVGGDHSLGIGSIAGASKYFKELAVIWIDAHGDINTYETSPSGNIHGMPLAASMNIGHPTLTNIYYDGQKVKPENVYILGSRDIDTGEFDLAKELNLNMYTMDIVRQRGLDNVLEEIVEKIKFSNVDGVHLSFDIDVLDSNLVPGTGTPVINGFPMEEGKKIFTTLLGEKFITSMDFVELNPLLDEDDEKTVTTCIEMLEHIFKSIS</sequence>
<keyword evidence="12" id="KW-1185">Reference proteome</keyword>
<comment type="similarity">
    <text evidence="9 10">Belongs to the arginase family.</text>
</comment>
<comment type="catalytic activity">
    <reaction evidence="10">
        <text>L-arginine + H2O = urea + L-ornithine</text>
        <dbReference type="Rhea" id="RHEA:20569"/>
        <dbReference type="ChEBI" id="CHEBI:15377"/>
        <dbReference type="ChEBI" id="CHEBI:16199"/>
        <dbReference type="ChEBI" id="CHEBI:32682"/>
        <dbReference type="ChEBI" id="CHEBI:46911"/>
        <dbReference type="EC" id="3.5.3.1"/>
    </reaction>
</comment>
<organism evidence="11 12">
    <name type="scientific">Tissierella carlieri</name>
    <dbReference type="NCBI Taxonomy" id="689904"/>
    <lineage>
        <taxon>Bacteria</taxon>
        <taxon>Bacillati</taxon>
        <taxon>Bacillota</taxon>
        <taxon>Tissierellia</taxon>
        <taxon>Tissierellales</taxon>
        <taxon>Tissierellaceae</taxon>
        <taxon>Tissierella</taxon>
    </lineage>
</organism>
<dbReference type="Gene3D" id="3.40.800.10">
    <property type="entry name" value="Ureohydrolase domain"/>
    <property type="match status" value="1"/>
</dbReference>
<evidence type="ECO:0000256" key="2">
    <source>
        <dbReference type="ARBA" id="ARBA00012168"/>
    </source>
</evidence>
<evidence type="ECO:0000256" key="3">
    <source>
        <dbReference type="ARBA" id="ARBA00018123"/>
    </source>
</evidence>
<comment type="caution">
    <text evidence="11">The sequence shown here is derived from an EMBL/GenBank/DDBJ whole genome shotgun (WGS) entry which is preliminary data.</text>
</comment>
<dbReference type="EMBL" id="JANGAC010000032">
    <property type="protein sequence ID" value="MCQ4925789.1"/>
    <property type="molecule type" value="Genomic_DNA"/>
</dbReference>
<dbReference type="PRINTS" id="PR00116">
    <property type="entry name" value="ARGINASE"/>
</dbReference>
<comment type="pathway">
    <text evidence="1">Nitrogen metabolism; urea cycle; L-ornithine and urea from L-arginine: step 1/1.</text>
</comment>
<evidence type="ECO:0000256" key="7">
    <source>
        <dbReference type="ARBA" id="ARBA00023211"/>
    </source>
</evidence>
<dbReference type="EC" id="3.5.3.1" evidence="2 8"/>
<dbReference type="PANTHER" id="PTHR43782:SF3">
    <property type="entry name" value="ARGINASE"/>
    <property type="match status" value="1"/>
</dbReference>
<name>A0ABT1SH17_9FIRM</name>
<dbReference type="SUPFAM" id="SSF52768">
    <property type="entry name" value="Arginase/deacetylase"/>
    <property type="match status" value="1"/>
</dbReference>
<comment type="cofactor">
    <cofactor evidence="10">
        <name>Mn(2+)</name>
        <dbReference type="ChEBI" id="CHEBI:29035"/>
    </cofactor>
    <text evidence="10">Binds 2 manganese ions per subunit.</text>
</comment>
<evidence type="ECO:0000313" key="11">
    <source>
        <dbReference type="EMBL" id="MCQ4925789.1"/>
    </source>
</evidence>
<dbReference type="CDD" id="cd09989">
    <property type="entry name" value="Arginase"/>
    <property type="match status" value="1"/>
</dbReference>
<evidence type="ECO:0000256" key="4">
    <source>
        <dbReference type="ARBA" id="ARBA00022503"/>
    </source>
</evidence>
<dbReference type="GO" id="GO:0004053">
    <property type="term" value="F:arginase activity"/>
    <property type="evidence" value="ECO:0007669"/>
    <property type="project" value="UniProtKB-EC"/>
</dbReference>
<dbReference type="InterPro" id="IPR006035">
    <property type="entry name" value="Ureohydrolase"/>
</dbReference>